<feature type="compositionally biased region" description="Polar residues" evidence="4">
    <location>
        <begin position="986"/>
        <end position="996"/>
    </location>
</feature>
<dbReference type="PANTHER" id="PTHR14017">
    <property type="entry name" value="LYSINE-SPECIFIC DEMETHYLASE"/>
    <property type="match status" value="1"/>
</dbReference>
<feature type="compositionally biased region" description="Polar residues" evidence="4">
    <location>
        <begin position="910"/>
        <end position="931"/>
    </location>
</feature>
<gene>
    <name evidence="5" type="ORF">O181_041153</name>
</gene>
<feature type="repeat" description="TPR" evidence="3">
    <location>
        <begin position="462"/>
        <end position="495"/>
    </location>
</feature>
<dbReference type="GO" id="GO:0000978">
    <property type="term" value="F:RNA polymerase II cis-regulatory region sequence-specific DNA binding"/>
    <property type="evidence" value="ECO:0007669"/>
    <property type="project" value="TreeGrafter"/>
</dbReference>
<accession>A0A9Q3DGU7</accession>
<feature type="compositionally biased region" description="Low complexity" evidence="4">
    <location>
        <begin position="84"/>
        <end position="98"/>
    </location>
</feature>
<feature type="compositionally biased region" description="Basic residues" evidence="4">
    <location>
        <begin position="311"/>
        <end position="320"/>
    </location>
</feature>
<dbReference type="Pfam" id="PF00515">
    <property type="entry name" value="TPR_1"/>
    <property type="match status" value="1"/>
</dbReference>
<feature type="compositionally biased region" description="Low complexity" evidence="4">
    <location>
        <begin position="124"/>
        <end position="176"/>
    </location>
</feature>
<dbReference type="EMBL" id="AVOT02016322">
    <property type="protein sequence ID" value="MBW0501438.1"/>
    <property type="molecule type" value="Genomic_DNA"/>
</dbReference>
<evidence type="ECO:0000256" key="4">
    <source>
        <dbReference type="SAM" id="MobiDB-lite"/>
    </source>
</evidence>
<dbReference type="PROSITE" id="PS50293">
    <property type="entry name" value="TPR_REGION"/>
    <property type="match status" value="1"/>
</dbReference>
<feature type="repeat" description="TPR" evidence="3">
    <location>
        <begin position="604"/>
        <end position="637"/>
    </location>
</feature>
<dbReference type="GO" id="GO:0005634">
    <property type="term" value="C:nucleus"/>
    <property type="evidence" value="ECO:0007669"/>
    <property type="project" value="UniProtKB-SubCell"/>
</dbReference>
<feature type="compositionally biased region" description="Low complexity" evidence="4">
    <location>
        <begin position="879"/>
        <end position="889"/>
    </location>
</feature>
<name>A0A9Q3DGU7_9BASI</name>
<feature type="compositionally biased region" description="Low complexity" evidence="4">
    <location>
        <begin position="1006"/>
        <end position="1020"/>
    </location>
</feature>
<dbReference type="GO" id="GO:0031490">
    <property type="term" value="F:chromatin DNA binding"/>
    <property type="evidence" value="ECO:0007669"/>
    <property type="project" value="TreeGrafter"/>
</dbReference>
<feature type="repeat" description="TPR" evidence="3">
    <location>
        <begin position="747"/>
        <end position="780"/>
    </location>
</feature>
<feature type="region of interest" description="Disordered" evidence="4">
    <location>
        <begin position="1732"/>
        <end position="1805"/>
    </location>
</feature>
<feature type="compositionally biased region" description="Polar residues" evidence="4">
    <location>
        <begin position="1592"/>
        <end position="1627"/>
    </location>
</feature>
<feature type="region of interest" description="Disordered" evidence="4">
    <location>
        <begin position="1555"/>
        <end position="1689"/>
    </location>
</feature>
<feature type="compositionally biased region" description="Low complexity" evidence="4">
    <location>
        <begin position="60"/>
        <end position="72"/>
    </location>
</feature>
<feature type="compositionally biased region" description="Pro residues" evidence="4">
    <location>
        <begin position="73"/>
        <end position="83"/>
    </location>
</feature>
<feature type="compositionally biased region" description="Basic residues" evidence="4">
    <location>
        <begin position="222"/>
        <end position="232"/>
    </location>
</feature>
<comment type="caution">
    <text evidence="5">The sequence shown here is derived from an EMBL/GenBank/DDBJ whole genome shotgun (WGS) entry which is preliminary data.</text>
</comment>
<feature type="compositionally biased region" description="Low complexity" evidence="4">
    <location>
        <begin position="35"/>
        <end position="51"/>
    </location>
</feature>
<feature type="compositionally biased region" description="Basic and acidic residues" evidence="4">
    <location>
        <begin position="1644"/>
        <end position="1653"/>
    </location>
</feature>
<feature type="region of interest" description="Disordered" evidence="4">
    <location>
        <begin position="358"/>
        <end position="423"/>
    </location>
</feature>
<dbReference type="PROSITE" id="PS50005">
    <property type="entry name" value="TPR"/>
    <property type="match status" value="8"/>
</dbReference>
<feature type="compositionally biased region" description="Acidic residues" evidence="4">
    <location>
        <begin position="1765"/>
        <end position="1795"/>
    </location>
</feature>
<evidence type="ECO:0000256" key="3">
    <source>
        <dbReference type="PROSITE-ProRule" id="PRU00339"/>
    </source>
</evidence>
<feature type="region of interest" description="Disordered" evidence="4">
    <location>
        <begin position="1391"/>
        <end position="1422"/>
    </location>
</feature>
<dbReference type="Gene3D" id="1.25.40.10">
    <property type="entry name" value="Tetratricopeptide repeat domain"/>
    <property type="match status" value="2"/>
</dbReference>
<feature type="compositionally biased region" description="Basic and acidic residues" evidence="4">
    <location>
        <begin position="259"/>
        <end position="274"/>
    </location>
</feature>
<feature type="compositionally biased region" description="Low complexity" evidence="4">
    <location>
        <begin position="1391"/>
        <end position="1407"/>
    </location>
</feature>
<feature type="compositionally biased region" description="Polar residues" evidence="4">
    <location>
        <begin position="1084"/>
        <end position="1097"/>
    </location>
</feature>
<dbReference type="Pfam" id="PF13432">
    <property type="entry name" value="TPR_16"/>
    <property type="match status" value="1"/>
</dbReference>
<feature type="compositionally biased region" description="Low complexity" evidence="4">
    <location>
        <begin position="369"/>
        <end position="392"/>
    </location>
</feature>
<dbReference type="InterPro" id="IPR019734">
    <property type="entry name" value="TPR_rpt"/>
</dbReference>
<feature type="compositionally biased region" description="Polar residues" evidence="4">
    <location>
        <begin position="394"/>
        <end position="407"/>
    </location>
</feature>
<feature type="compositionally biased region" description="Polar residues" evidence="4">
    <location>
        <begin position="1039"/>
        <end position="1060"/>
    </location>
</feature>
<comment type="subcellular location">
    <subcellularLocation>
        <location evidence="1">Nucleus</location>
    </subcellularLocation>
</comment>
<protein>
    <submittedName>
        <fullName evidence="5">Uncharacterized protein</fullName>
    </submittedName>
</protein>
<dbReference type="FunFam" id="1.25.40.10:FF:000403">
    <property type="entry name" value="General transcriptional repressor, putative"/>
    <property type="match status" value="1"/>
</dbReference>
<sequence length="1805" mass="200798">MSGHPVHHHHRHHHHHPNSSQAFSPYPPPPPPPQNQTSNSNTTVTTTSNPNHLHHSNHRSSIPTSQPSSSAPLPTPPPPPPPSSSNTSSLRHGSLQISLPPPPPPPPTSSSSISTHHHHHHHSSQQSSHPSNHQQQHQPTSTHQSNSLNQSSNPSYLHPQHSSHQSHSNLQSNLHHPQSHLHHHPSHSRDHHQPIREFHSLHPSHSHSNLGSQRDQRIDHSNHHHHHHHHHRDRESQREPIQTRSHHPYISLSSQSEPLNRDQQHQITNRESHSHPPPQSSQPTLPHHHPSHSHNHSSSISNHHPTSHSSSAHHHHHHPHPPPPTSPSGHHSPHAPLQSASHTHPSAAVLNLPSQSQPLSHHVVNTNGSSLAHPPSHLPSRSPSSQSTMPPTLAINNNNAGSSSRQLAQPPPQSISTNGNCPDEDATVAAILRDGELNLQEQAADWHPPTNPSIKELVQEIQSGLITGGGACETLGEYNRAVNCYERALKYNPLNGTALTKAAGIYRHQENFKAAAKYFSRLLKIHESNGEIWGALGHCYLMIDELPRAYTSYQQALHHSPSPKSEPKLWYGIGILYDRYGSLEHAEEAFSSVIKMDPYFEKANEIYFRLGIIYKQQRKANLSLECFQWILDKPPSPLTEIDIWFQIGHVHEQQGNFDRAKEAYERVLAENPTHAKVLQQLGGLYCREGASFYDPHEAIVILNRSRSVDSNDPFTWYLLGRVAMIIQDYHKAYESYQQAVYREGKNPAFWCSIGVLYYAISQFHDSLDAYSRAIRINPFLSEVWFNLGALYESCKDQMLDAIDAYSRAIQLDSNNAHIHRRLEEIKLHQETGAPLSPPPSPKDMSYTSANWPFPNAFNGPSDLGFGLTPNQAAHDEPNHNNNNNNNHQNTIIHSPKSPVDNLVGPISPIDPSTRNIHRPSTSNSNLTTRPQSAGSSTHPHHSSSSISHHNNQIHLIHHYTHSSSLTRSQSGGHGSLAPMEFEPSPKLNNNPSTSHHNLPHIRAIVESQSRTSSPTPTSIESNRRNQTLPVSRPREILSPHTSPSIRTNLSTNDRVQYSEQISSTHSNSSIHIIPPPPPPPSSTYSRFSTSNLSNQDPLPNHSHHQGHLSGLLNSDRDKDKPTRQLTRFKSQPSDSRSISTTDRDVKIPSSNNPNLHSSRNIDQIGSSSILNNSSQTQLQSPYNNRYHSPGLRLGSNIPRNFSPENTHSPTWSTPLDHRSNLLPLTSINTLTFDHQRPHSRTSQSFQPNSNISTGQITPSSSRYDPRHDESMILDHKKCISVEQVSPQKPKSDLQQPNEQEIEQEKTLNNTRLIQPSSTSSLIPSEFALSTGNGSNINRRPIRNKTINKDDEYSSNPIVRKRKNPMSRLNNNVNTIIPPTTTSGINNSISTSSIQSPIPLSPSSITTNETSQNQSINKEKKEKKKIAITKVRGVIKTKINDHSTKTSSPSPVSFTLPTTNSESNQNSQINLETKTTFLPNRKVDETFEEYDEVADTLLSFATQPSCRVMTCQKSSHESSSHSIPTNSNLNQIGISNSSQTQFTDLNNVLIGNDPVSCSSEDEKSSIGQLNNSASVHSPSNSSNSIPLLPPSNIASPKQIDSSPESTLIQTHSNQSNHYIQHSGQSSYLKRNRSDESSSMAGDSGPEIKKSRANEKLSPVSLSNRDSQSPSSTNDNNHGKINAMSITGGKNGIMNDDCIKLEDNLYNGGDFDQNFRKIKKGSFRNISQKIVKEDQDQELEEDRKSNNYESFEDQDDSSNKLVINDNQADEEDDDVEDDEDDEESNIEEGQDEEDKEDGDVKMGTVAA</sequence>
<feature type="compositionally biased region" description="Low complexity" evidence="4">
    <location>
        <begin position="1569"/>
        <end position="1591"/>
    </location>
</feature>
<keyword evidence="2" id="KW-0539">Nucleus</keyword>
<feature type="compositionally biased region" description="Polar residues" evidence="4">
    <location>
        <begin position="358"/>
        <end position="368"/>
    </location>
</feature>
<dbReference type="SMART" id="SM00028">
    <property type="entry name" value="TPR"/>
    <property type="match status" value="9"/>
</dbReference>
<feature type="region of interest" description="Disordered" evidence="4">
    <location>
        <begin position="961"/>
        <end position="1214"/>
    </location>
</feature>
<feature type="compositionally biased region" description="Polar residues" evidence="4">
    <location>
        <begin position="961"/>
        <end position="970"/>
    </location>
</feature>
<feature type="compositionally biased region" description="Basic residues" evidence="4">
    <location>
        <begin position="286"/>
        <end position="295"/>
    </location>
</feature>
<feature type="repeat" description="TPR" evidence="3">
    <location>
        <begin position="567"/>
        <end position="600"/>
    </location>
</feature>
<evidence type="ECO:0000256" key="1">
    <source>
        <dbReference type="ARBA" id="ARBA00004123"/>
    </source>
</evidence>
<dbReference type="InterPro" id="IPR051630">
    <property type="entry name" value="Corepressor-Demethylase"/>
</dbReference>
<evidence type="ECO:0000313" key="6">
    <source>
        <dbReference type="Proteomes" id="UP000765509"/>
    </source>
</evidence>
<feature type="compositionally biased region" description="Polar residues" evidence="4">
    <location>
        <begin position="1444"/>
        <end position="1468"/>
    </location>
</feature>
<feature type="region of interest" description="Disordered" evidence="4">
    <location>
        <begin position="221"/>
        <end position="343"/>
    </location>
</feature>
<dbReference type="GO" id="GO:0000122">
    <property type="term" value="P:negative regulation of transcription by RNA polymerase II"/>
    <property type="evidence" value="ECO:0007669"/>
    <property type="project" value="TreeGrafter"/>
</dbReference>
<feature type="compositionally biased region" description="Polar residues" evidence="4">
    <location>
        <begin position="1148"/>
        <end position="1186"/>
    </location>
</feature>
<proteinExistence type="predicted"/>
<feature type="compositionally biased region" description="Low complexity" evidence="4">
    <location>
        <begin position="1061"/>
        <end position="1072"/>
    </location>
</feature>
<keyword evidence="3" id="KW-0802">TPR repeat</keyword>
<reference evidence="5" key="1">
    <citation type="submission" date="2021-03" db="EMBL/GenBank/DDBJ databases">
        <title>Draft genome sequence of rust myrtle Austropuccinia psidii MF-1, a brazilian biotype.</title>
        <authorList>
            <person name="Quecine M.C."/>
            <person name="Pachon D.M.R."/>
            <person name="Bonatelli M.L."/>
            <person name="Correr F.H."/>
            <person name="Franceschini L.M."/>
            <person name="Leite T.F."/>
            <person name="Margarido G.R.A."/>
            <person name="Almeida C.A."/>
            <person name="Ferrarezi J.A."/>
            <person name="Labate C.A."/>
        </authorList>
    </citation>
    <scope>NUCLEOTIDE SEQUENCE</scope>
    <source>
        <strain evidence="5">MF-1</strain>
    </source>
</reference>
<feature type="region of interest" description="Disordered" evidence="4">
    <location>
        <begin position="1323"/>
        <end position="1362"/>
    </location>
</feature>
<keyword evidence="6" id="KW-1185">Reference proteome</keyword>
<feature type="repeat" description="TPR" evidence="3">
    <location>
        <begin position="496"/>
        <end position="529"/>
    </location>
</feature>
<feature type="region of interest" description="Disordered" evidence="4">
    <location>
        <begin position="1234"/>
        <end position="1267"/>
    </location>
</feature>
<feature type="compositionally biased region" description="Pro residues" evidence="4">
    <location>
        <begin position="99"/>
        <end position="108"/>
    </location>
</feature>
<feature type="compositionally biased region" description="Polar residues" evidence="4">
    <location>
        <begin position="1240"/>
        <end position="1262"/>
    </location>
</feature>
<dbReference type="Proteomes" id="UP000765509">
    <property type="component" value="Unassembled WGS sequence"/>
</dbReference>
<feature type="compositionally biased region" description="Polar residues" evidence="4">
    <location>
        <begin position="1123"/>
        <end position="1132"/>
    </location>
</feature>
<dbReference type="InterPro" id="IPR011990">
    <property type="entry name" value="TPR-like_helical_dom_sf"/>
</dbReference>
<feature type="compositionally biased region" description="Low complexity" evidence="4">
    <location>
        <begin position="296"/>
        <end position="310"/>
    </location>
</feature>
<dbReference type="OrthoDB" id="418911at2759"/>
<feature type="region of interest" description="Disordered" evidence="4">
    <location>
        <begin position="828"/>
        <end position="948"/>
    </location>
</feature>
<feature type="region of interest" description="Disordered" evidence="4">
    <location>
        <begin position="1"/>
        <end position="192"/>
    </location>
</feature>
<evidence type="ECO:0000256" key="2">
    <source>
        <dbReference type="ARBA" id="ARBA00023242"/>
    </source>
</evidence>
<feature type="repeat" description="TPR" evidence="3">
    <location>
        <begin position="713"/>
        <end position="746"/>
    </location>
</feature>
<feature type="compositionally biased region" description="Polar residues" evidence="4">
    <location>
        <begin position="1197"/>
        <end position="1213"/>
    </location>
</feature>
<feature type="compositionally biased region" description="Basic residues" evidence="4">
    <location>
        <begin position="1"/>
        <end position="17"/>
    </location>
</feature>
<feature type="repeat" description="TPR" evidence="3">
    <location>
        <begin position="641"/>
        <end position="674"/>
    </location>
</feature>
<feature type="compositionally biased region" description="Low complexity" evidence="4">
    <location>
        <begin position="932"/>
        <end position="948"/>
    </location>
</feature>
<dbReference type="GO" id="GO:0017053">
    <property type="term" value="C:transcription repressor complex"/>
    <property type="evidence" value="ECO:0007669"/>
    <property type="project" value="TreeGrafter"/>
</dbReference>
<feature type="compositionally biased region" description="Pro residues" evidence="4">
    <location>
        <begin position="25"/>
        <end position="34"/>
    </location>
</feature>
<feature type="compositionally biased region" description="Polar residues" evidence="4">
    <location>
        <begin position="1522"/>
        <end position="1531"/>
    </location>
</feature>
<feature type="compositionally biased region" description="Polar residues" evidence="4">
    <location>
        <begin position="1658"/>
        <end position="1674"/>
    </location>
</feature>
<dbReference type="Pfam" id="PF13181">
    <property type="entry name" value="TPR_8"/>
    <property type="match status" value="1"/>
</dbReference>
<feature type="compositionally biased region" description="Polar residues" evidence="4">
    <location>
        <begin position="1323"/>
        <end position="1337"/>
    </location>
</feature>
<feature type="region of interest" description="Disordered" evidence="4">
    <location>
        <begin position="1511"/>
        <end position="1531"/>
    </location>
</feature>
<dbReference type="PANTHER" id="PTHR14017:SF1">
    <property type="entry name" value="LD02225P"/>
    <property type="match status" value="1"/>
</dbReference>
<dbReference type="SUPFAM" id="SSF48452">
    <property type="entry name" value="TPR-like"/>
    <property type="match status" value="2"/>
</dbReference>
<feature type="compositionally biased region" description="Basic residues" evidence="4">
    <location>
        <begin position="177"/>
        <end position="186"/>
    </location>
</feature>
<evidence type="ECO:0000313" key="5">
    <source>
        <dbReference type="EMBL" id="MBW0501438.1"/>
    </source>
</evidence>
<feature type="region of interest" description="Disordered" evidence="4">
    <location>
        <begin position="1439"/>
        <end position="1468"/>
    </location>
</feature>
<feature type="compositionally biased region" description="Low complexity" evidence="4">
    <location>
        <begin position="327"/>
        <end position="336"/>
    </location>
</feature>
<feature type="repeat" description="TPR" evidence="3">
    <location>
        <begin position="530"/>
        <end position="563"/>
    </location>
</feature>
<organism evidence="5 6">
    <name type="scientific">Austropuccinia psidii MF-1</name>
    <dbReference type="NCBI Taxonomy" id="1389203"/>
    <lineage>
        <taxon>Eukaryota</taxon>
        <taxon>Fungi</taxon>
        <taxon>Dikarya</taxon>
        <taxon>Basidiomycota</taxon>
        <taxon>Pucciniomycotina</taxon>
        <taxon>Pucciniomycetes</taxon>
        <taxon>Pucciniales</taxon>
        <taxon>Sphaerophragmiaceae</taxon>
        <taxon>Austropuccinia</taxon>
    </lineage>
</organism>